<dbReference type="EMBL" id="SGKU01000037">
    <property type="protein sequence ID" value="NFA43389.1"/>
    <property type="molecule type" value="Genomic_DNA"/>
</dbReference>
<name>A0A6M0SRJ2_CLOBO</name>
<protein>
    <submittedName>
        <fullName evidence="1">Uncharacterized protein</fullName>
    </submittedName>
</protein>
<accession>A0A6M0SRJ2</accession>
<proteinExistence type="predicted"/>
<evidence type="ECO:0000313" key="1">
    <source>
        <dbReference type="EMBL" id="NFA43389.1"/>
    </source>
</evidence>
<comment type="caution">
    <text evidence="1">The sequence shown here is derived from an EMBL/GenBank/DDBJ whole genome shotgun (WGS) entry which is preliminary data.</text>
</comment>
<sequence length="87" mass="10287">MLKKINEMMNIPNEVIAERINDLKKDIIEFTELELHSVNERDKFRYGLLKTECECLLKTNEEALKDLNSKNSPFDFLKFVINSVEHD</sequence>
<gene>
    <name evidence="1" type="ORF">EXM65_12605</name>
</gene>
<dbReference type="AlphaFoldDB" id="A0A6M0SRJ2"/>
<organism evidence="1 2">
    <name type="scientific">Clostridium botulinum</name>
    <dbReference type="NCBI Taxonomy" id="1491"/>
    <lineage>
        <taxon>Bacteria</taxon>
        <taxon>Bacillati</taxon>
        <taxon>Bacillota</taxon>
        <taxon>Clostridia</taxon>
        <taxon>Eubacteriales</taxon>
        <taxon>Clostridiaceae</taxon>
        <taxon>Clostridium</taxon>
    </lineage>
</organism>
<reference evidence="1 2" key="1">
    <citation type="submission" date="2019-02" db="EMBL/GenBank/DDBJ databases">
        <title>Genome sequencing of Clostridium botulinum clinical isolates.</title>
        <authorList>
            <person name="Brunt J."/>
            <person name="Van Vliet A.H.M."/>
            <person name="Stringer S.C."/>
            <person name="Grant K.A."/>
            <person name="Carter A.C."/>
            <person name="Peck M.W."/>
        </authorList>
    </citation>
    <scope>NUCLEOTIDE SEQUENCE [LARGE SCALE GENOMIC DNA]</scope>
    <source>
        <strain evidence="1 2">H113700579</strain>
    </source>
</reference>
<dbReference type="Proteomes" id="UP000472355">
    <property type="component" value="Unassembled WGS sequence"/>
</dbReference>
<evidence type="ECO:0000313" key="2">
    <source>
        <dbReference type="Proteomes" id="UP000472355"/>
    </source>
</evidence>